<name>A0A7N2L1W0_QUELO</name>
<keyword evidence="1" id="KW-0547">Nucleotide-binding</keyword>
<dbReference type="Proteomes" id="UP000594261">
    <property type="component" value="Chromosome 2"/>
</dbReference>
<sequence length="187" mass="21228">MVHVPKASRASGVQVEGSDFKGSYSTYFSWLKFLTLPSRFQFIQSIKLRCLAFLKKMKCATVVPLPGVTQDIAGYKITHQPSIYVLETQGVLVPSIPDVETEQKLALAGSVKDSVIGEKQIARYLLAVLNTQGTPLHWKHLNNRRLEGVRYDSKEKHEYNLKEQMLEILIHGSLNFIHKNVVRVVYM</sequence>
<dbReference type="PANTHER" id="PTHR45782:SF4">
    <property type="entry name" value="MITOCHONDRIAL RIBOSOME-ASSOCIATED GTPASE 1"/>
    <property type="match status" value="1"/>
</dbReference>
<dbReference type="GO" id="GO:0003924">
    <property type="term" value="F:GTPase activity"/>
    <property type="evidence" value="ECO:0007669"/>
    <property type="project" value="TreeGrafter"/>
</dbReference>
<dbReference type="GO" id="GO:0005739">
    <property type="term" value="C:mitochondrion"/>
    <property type="evidence" value="ECO:0007669"/>
    <property type="project" value="TreeGrafter"/>
</dbReference>
<keyword evidence="4" id="KW-1185">Reference proteome</keyword>
<evidence type="ECO:0000313" key="4">
    <source>
        <dbReference type="Proteomes" id="UP000594261"/>
    </source>
</evidence>
<reference evidence="3" key="2">
    <citation type="submission" date="2021-01" db="UniProtKB">
        <authorList>
            <consortium name="EnsemblPlants"/>
        </authorList>
    </citation>
    <scope>IDENTIFICATION</scope>
</reference>
<accession>A0A7N2L1W0</accession>
<evidence type="ECO:0000256" key="2">
    <source>
        <dbReference type="ARBA" id="ARBA00023134"/>
    </source>
</evidence>
<dbReference type="Gramene" id="QL02p093075:mrna">
    <property type="protein sequence ID" value="QL02p093075:mrna"/>
    <property type="gene ID" value="QL02p093075"/>
</dbReference>
<keyword evidence="2" id="KW-0342">GTP-binding</keyword>
<protein>
    <submittedName>
        <fullName evidence="3">Uncharacterized protein</fullName>
    </submittedName>
</protein>
<evidence type="ECO:0000313" key="3">
    <source>
        <dbReference type="EnsemblPlants" id="QL02p093075:mrna"/>
    </source>
</evidence>
<proteinExistence type="predicted"/>
<evidence type="ECO:0000256" key="1">
    <source>
        <dbReference type="ARBA" id="ARBA00022741"/>
    </source>
</evidence>
<dbReference type="EnsemblPlants" id="QL02p093075:mrna">
    <property type="protein sequence ID" value="QL02p093075:mrna"/>
    <property type="gene ID" value="QL02p093075"/>
</dbReference>
<organism evidence="3 4">
    <name type="scientific">Quercus lobata</name>
    <name type="common">Valley oak</name>
    <dbReference type="NCBI Taxonomy" id="97700"/>
    <lineage>
        <taxon>Eukaryota</taxon>
        <taxon>Viridiplantae</taxon>
        <taxon>Streptophyta</taxon>
        <taxon>Embryophyta</taxon>
        <taxon>Tracheophyta</taxon>
        <taxon>Spermatophyta</taxon>
        <taxon>Magnoliopsida</taxon>
        <taxon>eudicotyledons</taxon>
        <taxon>Gunneridae</taxon>
        <taxon>Pentapetalae</taxon>
        <taxon>rosids</taxon>
        <taxon>fabids</taxon>
        <taxon>Fagales</taxon>
        <taxon>Fagaceae</taxon>
        <taxon>Quercus</taxon>
    </lineage>
</organism>
<reference evidence="4" key="1">
    <citation type="journal article" date="2016" name="G3 (Bethesda)">
        <title>First Draft Assembly and Annotation of the Genome of a California Endemic Oak Quercus lobata Nee (Fagaceae).</title>
        <authorList>
            <person name="Sork V.L."/>
            <person name="Fitz-Gibbon S.T."/>
            <person name="Puiu D."/>
            <person name="Crepeau M."/>
            <person name="Gugger P.F."/>
            <person name="Sherman R."/>
            <person name="Stevens K."/>
            <person name="Langley C.H."/>
            <person name="Pellegrini M."/>
            <person name="Salzberg S.L."/>
        </authorList>
    </citation>
    <scope>NUCLEOTIDE SEQUENCE [LARGE SCALE GENOMIC DNA]</scope>
    <source>
        <strain evidence="4">cv. SW786</strain>
    </source>
</reference>
<dbReference type="GO" id="GO:0005525">
    <property type="term" value="F:GTP binding"/>
    <property type="evidence" value="ECO:0007669"/>
    <property type="project" value="UniProtKB-KW"/>
</dbReference>
<dbReference type="AlphaFoldDB" id="A0A7N2L1W0"/>
<dbReference type="PANTHER" id="PTHR45782">
    <property type="entry name" value="MITOCHONDRIAL RIBOSOME-ASSOCIATED GTPASE 1"/>
    <property type="match status" value="1"/>
</dbReference>
<dbReference type="GO" id="GO:0032543">
    <property type="term" value="P:mitochondrial translation"/>
    <property type="evidence" value="ECO:0007669"/>
    <property type="project" value="TreeGrafter"/>
</dbReference>
<dbReference type="InParanoid" id="A0A7N2L1W0"/>